<gene>
    <name evidence="12" type="ordered locus">MBIO_0875</name>
</gene>
<comment type="cofactor">
    <cofactor evidence="1">
        <name>Mg(2+)</name>
        <dbReference type="ChEBI" id="CHEBI:18420"/>
    </cofactor>
</comment>
<evidence type="ECO:0000256" key="5">
    <source>
        <dbReference type="ARBA" id="ARBA00022842"/>
    </source>
</evidence>
<evidence type="ECO:0000256" key="6">
    <source>
        <dbReference type="ARBA" id="ARBA00023235"/>
    </source>
</evidence>
<sequence length="555" mass="63952">MKRFVIFIGCNIIGKILIFLHILNYMLKIFICYYIIYIMNKKLEFGTAGIRGILGSGEDHLNVAHVQRVIHGFAKYLKNKYSHINPITVVIGRDNRRFSATFATLSAQILSQYDIKVIFPLYLTPTPFVSFAILREHAQGGINITASHNPAEYNGIKLYNDMGSQCLPEEIKEISAYFEDYSKYDENLKVPKKEAIFKELKNHKFYPKKLYNEYIDRILKLGGLVDLSDISLIYSPLHGTGRDFVSDIFNKFIERYRLKPENVHYVKSQMYPSTSFRHCKYPNPEREKTYSKSIKQAQKHNADIILVTDPDSDRVGLVVRHNNEYVRLNGNETATIIFDYLISKSSISNFANQYMVYSYVSSNMPAILARKNGIKVYEVPTGFKWIGMIINEEIKKDQHCMFAFEESYGSLIDESLARDKDAIQSVAILVKIAAEYKKENKTIVDALNEIYKENGYIVSGNVEIMTDENTSLSNIQNSFINLDLDNKIVDDFNKKTDFTKSNMIKITFSNDDSWLALRPSGTEPKIKFYIFAFGKDQQEAQAKFDNFARIIKEIK</sequence>
<dbReference type="Pfam" id="PF02880">
    <property type="entry name" value="PGM_PMM_III"/>
    <property type="match status" value="1"/>
</dbReference>
<keyword evidence="4 7" id="KW-0479">Metal-binding</keyword>
<dbReference type="EMBL" id="AP009608">
    <property type="protein sequence ID" value="BAH70140.1"/>
    <property type="molecule type" value="Genomic_DNA"/>
</dbReference>
<dbReference type="InterPro" id="IPR005844">
    <property type="entry name" value="A-D-PHexomutase_a/b/a-I"/>
</dbReference>
<dbReference type="HOGENOM" id="CLU_016950_0_0_14"/>
<dbReference type="PRINTS" id="PR00509">
    <property type="entry name" value="PGMPMM"/>
</dbReference>
<dbReference type="InterPro" id="IPR005846">
    <property type="entry name" value="A-D-PHexomutase_a/b/a-III"/>
</dbReference>
<dbReference type="Pfam" id="PF02878">
    <property type="entry name" value="PGM_PMM_I"/>
    <property type="match status" value="1"/>
</dbReference>
<evidence type="ECO:0000313" key="12">
    <source>
        <dbReference type="EMBL" id="BAH70140.1"/>
    </source>
</evidence>
<evidence type="ECO:0000313" key="13">
    <source>
        <dbReference type="Proteomes" id="UP000006810"/>
    </source>
</evidence>
<accession>C4XG68</accession>
<dbReference type="Pfam" id="PF02879">
    <property type="entry name" value="PGM_PMM_II"/>
    <property type="match status" value="1"/>
</dbReference>
<dbReference type="InterPro" id="IPR016055">
    <property type="entry name" value="A-D-PHexomutase_a/b/a-I/II/III"/>
</dbReference>
<dbReference type="PROSITE" id="PS00710">
    <property type="entry name" value="PGM_PMM"/>
    <property type="match status" value="1"/>
</dbReference>
<dbReference type="GO" id="GO:0000287">
    <property type="term" value="F:magnesium ion binding"/>
    <property type="evidence" value="ECO:0007669"/>
    <property type="project" value="InterPro"/>
</dbReference>
<keyword evidence="8" id="KW-1133">Transmembrane helix</keyword>
<name>C4XG68_MYCFP</name>
<evidence type="ECO:0000256" key="3">
    <source>
        <dbReference type="ARBA" id="ARBA00022553"/>
    </source>
</evidence>
<dbReference type="Gene3D" id="3.30.310.50">
    <property type="entry name" value="Alpha-D-phosphohexomutase, C-terminal domain"/>
    <property type="match status" value="1"/>
</dbReference>
<keyword evidence="5 7" id="KW-0460">Magnesium</keyword>
<dbReference type="PANTHER" id="PTHR45745:SF1">
    <property type="entry name" value="PHOSPHOGLUCOMUTASE 2B-RELATED"/>
    <property type="match status" value="1"/>
</dbReference>
<keyword evidence="6" id="KW-0413">Isomerase</keyword>
<protein>
    <recommendedName>
        <fullName evidence="14">Phosphomannomutase</fullName>
    </recommendedName>
</protein>
<keyword evidence="13" id="KW-1185">Reference proteome</keyword>
<reference evidence="12 13" key="1">
    <citation type="journal article" date="2009" name="Curr. Microbiol.">
        <title>Molecular cloning and expression of a novel cholinephosphotransferase involved in glycoglycerophospholipid biosynthesis of Mycoplasma fermentans.</title>
        <authorList>
            <person name="Ishida N."/>
            <person name="Irikura D."/>
            <person name="Matsuda K."/>
            <person name="Sato S."/>
            <person name="Asano K."/>
        </authorList>
    </citation>
    <scope>NUCLEOTIDE SEQUENCE [LARGE SCALE GENOMIC DNA]</scope>
    <source>
        <strain evidence="13">ATCC 19989 / NBRC 14854 / NCTC 10117 / PG18</strain>
    </source>
</reference>
<dbReference type="PANTHER" id="PTHR45745">
    <property type="entry name" value="PHOSPHOMANNOMUTASE 45A"/>
    <property type="match status" value="1"/>
</dbReference>
<dbReference type="KEGG" id="mfp:MBIO_0875"/>
<feature type="domain" description="Alpha-D-phosphohexomutase alpha/beta/alpha" evidence="11">
    <location>
        <begin position="329"/>
        <end position="447"/>
    </location>
</feature>
<dbReference type="Proteomes" id="UP000006810">
    <property type="component" value="Chromosome"/>
</dbReference>
<dbReference type="CDD" id="cd05799">
    <property type="entry name" value="PGM2"/>
    <property type="match status" value="1"/>
</dbReference>
<dbReference type="GO" id="GO:0006166">
    <property type="term" value="P:purine ribonucleoside salvage"/>
    <property type="evidence" value="ECO:0007669"/>
    <property type="project" value="TreeGrafter"/>
</dbReference>
<dbReference type="InterPro" id="IPR005845">
    <property type="entry name" value="A-D-PHexomutase_a/b/a-II"/>
</dbReference>
<evidence type="ECO:0000256" key="8">
    <source>
        <dbReference type="SAM" id="Phobius"/>
    </source>
</evidence>
<dbReference type="SUPFAM" id="SSF55957">
    <property type="entry name" value="Phosphoglucomutase, C-terminal domain"/>
    <property type="match status" value="1"/>
</dbReference>
<feature type="transmembrane region" description="Helical" evidence="8">
    <location>
        <begin position="12"/>
        <end position="36"/>
    </location>
</feature>
<dbReference type="GO" id="GO:0005975">
    <property type="term" value="P:carbohydrate metabolic process"/>
    <property type="evidence" value="ECO:0007669"/>
    <property type="project" value="InterPro"/>
</dbReference>
<evidence type="ECO:0000259" key="11">
    <source>
        <dbReference type="Pfam" id="PF02880"/>
    </source>
</evidence>
<comment type="similarity">
    <text evidence="2 7">Belongs to the phosphohexose mutase family.</text>
</comment>
<keyword evidence="8" id="KW-0812">Transmembrane</keyword>
<feature type="domain" description="Alpha-D-phosphohexomutase alpha/beta/alpha" evidence="10">
    <location>
        <begin position="213"/>
        <end position="318"/>
    </location>
</feature>
<evidence type="ECO:0008006" key="14">
    <source>
        <dbReference type="Google" id="ProtNLM"/>
    </source>
</evidence>
<evidence type="ECO:0000259" key="10">
    <source>
        <dbReference type="Pfam" id="PF02879"/>
    </source>
</evidence>
<dbReference type="PATRIC" id="fig|496833.3.peg.470"/>
<evidence type="ECO:0000256" key="4">
    <source>
        <dbReference type="ARBA" id="ARBA00022723"/>
    </source>
</evidence>
<dbReference type="GO" id="GO:0008973">
    <property type="term" value="F:phosphopentomutase activity"/>
    <property type="evidence" value="ECO:0007669"/>
    <property type="project" value="TreeGrafter"/>
</dbReference>
<dbReference type="eggNOG" id="COG1109">
    <property type="taxonomic scope" value="Bacteria"/>
</dbReference>
<feature type="domain" description="Alpha-D-phosphohexomutase alpha/beta/alpha" evidence="9">
    <location>
        <begin position="43"/>
        <end position="184"/>
    </location>
</feature>
<organism evidence="12 13">
    <name type="scientific">Mycoplasmopsis fermentans (strain ATCC 19989 / NBRC 14854 / NCTC 10117 / PG18)</name>
    <name type="common">Mycoplasma fermentans</name>
    <dbReference type="NCBI Taxonomy" id="496833"/>
    <lineage>
        <taxon>Bacteria</taxon>
        <taxon>Bacillati</taxon>
        <taxon>Mycoplasmatota</taxon>
        <taxon>Mycoplasmoidales</taxon>
        <taxon>Metamycoplasmataceae</taxon>
        <taxon>Mycoplasmopsis</taxon>
    </lineage>
</organism>
<evidence type="ECO:0000256" key="7">
    <source>
        <dbReference type="RuleBase" id="RU004326"/>
    </source>
</evidence>
<dbReference type="InterPro" id="IPR016066">
    <property type="entry name" value="A-D-PHexomutase_CS"/>
</dbReference>
<dbReference type="SUPFAM" id="SSF53738">
    <property type="entry name" value="Phosphoglucomutase, first 3 domains"/>
    <property type="match status" value="3"/>
</dbReference>
<evidence type="ECO:0000259" key="9">
    <source>
        <dbReference type="Pfam" id="PF02878"/>
    </source>
</evidence>
<evidence type="ECO:0000256" key="1">
    <source>
        <dbReference type="ARBA" id="ARBA00001946"/>
    </source>
</evidence>
<dbReference type="AlphaFoldDB" id="C4XG68"/>
<evidence type="ECO:0000256" key="2">
    <source>
        <dbReference type="ARBA" id="ARBA00010231"/>
    </source>
</evidence>
<dbReference type="Gene3D" id="3.40.120.10">
    <property type="entry name" value="Alpha-D-Glucose-1,6-Bisphosphate, subunit A, domain 3"/>
    <property type="match status" value="3"/>
</dbReference>
<dbReference type="InterPro" id="IPR036900">
    <property type="entry name" value="A-D-PHexomutase_C_sf"/>
</dbReference>
<dbReference type="InterPro" id="IPR005841">
    <property type="entry name" value="Alpha-D-phosphohexomutase_SF"/>
</dbReference>
<proteinExistence type="inferred from homology"/>
<keyword evidence="8" id="KW-0472">Membrane</keyword>
<keyword evidence="3" id="KW-0597">Phosphoprotein</keyword>